<dbReference type="AlphaFoldDB" id="A0A7W7YCZ1"/>
<evidence type="ECO:0000313" key="2">
    <source>
        <dbReference type="Proteomes" id="UP000590740"/>
    </source>
</evidence>
<proteinExistence type="predicted"/>
<organism evidence="1 2">
    <name type="scientific">Prosthecobacter vanneervenii</name>
    <dbReference type="NCBI Taxonomy" id="48466"/>
    <lineage>
        <taxon>Bacteria</taxon>
        <taxon>Pseudomonadati</taxon>
        <taxon>Verrucomicrobiota</taxon>
        <taxon>Verrucomicrobiia</taxon>
        <taxon>Verrucomicrobiales</taxon>
        <taxon>Verrucomicrobiaceae</taxon>
        <taxon>Prosthecobacter</taxon>
    </lineage>
</organism>
<sequence>MKIEAERAPPFYPDHYPLIAFQLSYEEMVTRFGLPHRVMDENDNEPCPCEYWSFLFPCGLSIFIAFHLQAPTGPTGSVYASSRDIGHILEHLPVNDCVFWRLDIAEPDLYRERGGILSSTCPCGTKQNA</sequence>
<dbReference type="EMBL" id="JACHIG010000007">
    <property type="protein sequence ID" value="MBB5033898.1"/>
    <property type="molecule type" value="Genomic_DNA"/>
</dbReference>
<name>A0A7W7YCZ1_9BACT</name>
<accession>A0A7W7YCZ1</accession>
<evidence type="ECO:0000313" key="1">
    <source>
        <dbReference type="EMBL" id="MBB5033898.1"/>
    </source>
</evidence>
<comment type="caution">
    <text evidence="1">The sequence shown here is derived from an EMBL/GenBank/DDBJ whole genome shotgun (WGS) entry which is preliminary data.</text>
</comment>
<reference evidence="1 2" key="1">
    <citation type="submission" date="2020-08" db="EMBL/GenBank/DDBJ databases">
        <title>Genomic Encyclopedia of Type Strains, Phase IV (KMG-IV): sequencing the most valuable type-strain genomes for metagenomic binning, comparative biology and taxonomic classification.</title>
        <authorList>
            <person name="Goeker M."/>
        </authorList>
    </citation>
    <scope>NUCLEOTIDE SEQUENCE [LARGE SCALE GENOMIC DNA]</scope>
    <source>
        <strain evidence="1 2">DSM 12252</strain>
    </source>
</reference>
<keyword evidence="2" id="KW-1185">Reference proteome</keyword>
<dbReference type="RefSeq" id="WP_184341157.1">
    <property type="nucleotide sequence ID" value="NZ_JACHIG010000007.1"/>
</dbReference>
<dbReference type="Proteomes" id="UP000590740">
    <property type="component" value="Unassembled WGS sequence"/>
</dbReference>
<gene>
    <name evidence="1" type="ORF">HNQ65_003488</name>
</gene>
<protein>
    <submittedName>
        <fullName evidence="1">Uncharacterized protein</fullName>
    </submittedName>
</protein>